<gene>
    <name evidence="1" type="ORF">EXIGLDRAFT_45672</name>
</gene>
<dbReference type="OrthoDB" id="5599613at2759"/>
<dbReference type="InParanoid" id="A0A165III8"/>
<keyword evidence="2" id="KW-1185">Reference proteome</keyword>
<evidence type="ECO:0000313" key="2">
    <source>
        <dbReference type="Proteomes" id="UP000077266"/>
    </source>
</evidence>
<reference evidence="1 2" key="1">
    <citation type="journal article" date="2016" name="Mol. Biol. Evol.">
        <title>Comparative Genomics of Early-Diverging Mushroom-Forming Fungi Provides Insights into the Origins of Lignocellulose Decay Capabilities.</title>
        <authorList>
            <person name="Nagy L.G."/>
            <person name="Riley R."/>
            <person name="Tritt A."/>
            <person name="Adam C."/>
            <person name="Daum C."/>
            <person name="Floudas D."/>
            <person name="Sun H."/>
            <person name="Yadav J.S."/>
            <person name="Pangilinan J."/>
            <person name="Larsson K.H."/>
            <person name="Matsuura K."/>
            <person name="Barry K."/>
            <person name="Labutti K."/>
            <person name="Kuo R."/>
            <person name="Ohm R.A."/>
            <person name="Bhattacharya S.S."/>
            <person name="Shirouzu T."/>
            <person name="Yoshinaga Y."/>
            <person name="Martin F.M."/>
            <person name="Grigoriev I.V."/>
            <person name="Hibbett D.S."/>
        </authorList>
    </citation>
    <scope>NUCLEOTIDE SEQUENCE [LARGE SCALE GENOMIC DNA]</scope>
    <source>
        <strain evidence="1 2">HHB12029</strain>
    </source>
</reference>
<organism evidence="1 2">
    <name type="scientific">Exidia glandulosa HHB12029</name>
    <dbReference type="NCBI Taxonomy" id="1314781"/>
    <lineage>
        <taxon>Eukaryota</taxon>
        <taxon>Fungi</taxon>
        <taxon>Dikarya</taxon>
        <taxon>Basidiomycota</taxon>
        <taxon>Agaricomycotina</taxon>
        <taxon>Agaricomycetes</taxon>
        <taxon>Auriculariales</taxon>
        <taxon>Exidiaceae</taxon>
        <taxon>Exidia</taxon>
    </lineage>
</organism>
<protein>
    <submittedName>
        <fullName evidence="1">Uncharacterized protein</fullName>
    </submittedName>
</protein>
<dbReference type="AlphaFoldDB" id="A0A165III8"/>
<evidence type="ECO:0000313" key="1">
    <source>
        <dbReference type="EMBL" id="KZV93447.1"/>
    </source>
</evidence>
<sequence length="376" mass="40959">MVAGNRYDYRVLGATCSRLTLNVRFLALSPTTHLAVLANEQLHTMLRLDGVDGVQVPLTALLKPLVRLGARREAVDAVVPGFFDAVDEANFRFTHESRDELARRWLGDLQALARAGCLIREEIPSLVLAMLFIGLDQRSSYHLNTCVVVAVETVCAAVSSGEDALPLELSICRHIWTWAQSVALPVRARVVELIPGGRTLTRLGRWLAHAFLTGADMTSVDADTYAQPPPLDVLILLLSQTRPPKGGVQEGEHLAPFVVCPETDYNAIRHHVDLLARCLANVREYLTSGSVTAGSDLAEIQPLMKRLTEKLPSGVKGGNVTASAVQQVLTQLHITVCIQVSNIMNKTTGQRQNVLDYIDSPKKQTASAPSPSHDSD</sequence>
<dbReference type="Proteomes" id="UP000077266">
    <property type="component" value="Unassembled WGS sequence"/>
</dbReference>
<proteinExistence type="predicted"/>
<accession>A0A165III8</accession>
<name>A0A165III8_EXIGL</name>
<dbReference type="STRING" id="1314781.A0A165III8"/>
<dbReference type="EMBL" id="KV425990">
    <property type="protein sequence ID" value="KZV93447.1"/>
    <property type="molecule type" value="Genomic_DNA"/>
</dbReference>